<evidence type="ECO:0000256" key="5">
    <source>
        <dbReference type="ARBA" id="ARBA00022801"/>
    </source>
</evidence>
<dbReference type="GO" id="GO:0004177">
    <property type="term" value="F:aminopeptidase activity"/>
    <property type="evidence" value="ECO:0007669"/>
    <property type="project" value="UniProtKB-KW"/>
</dbReference>
<dbReference type="EMBL" id="BARS01034258">
    <property type="protein sequence ID" value="GAG20225.1"/>
    <property type="molecule type" value="Genomic_DNA"/>
</dbReference>
<comment type="caution">
    <text evidence="6">The sequence shown here is derived from an EMBL/GenBank/DDBJ whole genome shotgun (WGS) entry which is preliminary data.</text>
</comment>
<evidence type="ECO:0000256" key="1">
    <source>
        <dbReference type="ARBA" id="ARBA00006272"/>
    </source>
</evidence>
<dbReference type="Pfam" id="PF05343">
    <property type="entry name" value="Peptidase_M42"/>
    <property type="match status" value="1"/>
</dbReference>
<keyword evidence="3" id="KW-0645">Protease</keyword>
<protein>
    <recommendedName>
        <fullName evidence="7">Peptidase M42 family protein</fullName>
    </recommendedName>
</protein>
<dbReference type="AlphaFoldDB" id="X0VPQ9"/>
<dbReference type="PANTHER" id="PTHR32481">
    <property type="entry name" value="AMINOPEPTIDASE"/>
    <property type="match status" value="1"/>
</dbReference>
<evidence type="ECO:0000256" key="4">
    <source>
        <dbReference type="ARBA" id="ARBA00022723"/>
    </source>
</evidence>
<comment type="similarity">
    <text evidence="1">Belongs to the peptidase M42 family.</text>
</comment>
<dbReference type="PANTHER" id="PTHR32481:SF0">
    <property type="entry name" value="AMINOPEPTIDASE YPDE-RELATED"/>
    <property type="match status" value="1"/>
</dbReference>
<evidence type="ECO:0000256" key="3">
    <source>
        <dbReference type="ARBA" id="ARBA00022670"/>
    </source>
</evidence>
<sequence>MMQLLKRLCETPGVSGFEHKAQSIVLRELNKSCDEVQTDRLGNVIGYKKAVKRSSRKKPLKVMFAAHVDEIGLMIKHIDDDGFLSFVPIGGFDPRLLLARRVVVHGRKDVKGVIAPQPGGAKTPEDKKKPVEIKDLVIDLGMPGEDVSKLLAIGDVISI</sequence>
<accession>X0VPQ9</accession>
<evidence type="ECO:0008006" key="7">
    <source>
        <dbReference type="Google" id="ProtNLM"/>
    </source>
</evidence>
<reference evidence="6" key="1">
    <citation type="journal article" date="2014" name="Front. Microbiol.">
        <title>High frequency of phylogenetically diverse reductive dehalogenase-homologous genes in deep subseafloor sedimentary metagenomes.</title>
        <authorList>
            <person name="Kawai M."/>
            <person name="Futagami T."/>
            <person name="Toyoda A."/>
            <person name="Takaki Y."/>
            <person name="Nishi S."/>
            <person name="Hori S."/>
            <person name="Arai W."/>
            <person name="Tsubouchi T."/>
            <person name="Morono Y."/>
            <person name="Uchiyama I."/>
            <person name="Ito T."/>
            <person name="Fujiyama A."/>
            <person name="Inagaki F."/>
            <person name="Takami H."/>
        </authorList>
    </citation>
    <scope>NUCLEOTIDE SEQUENCE</scope>
    <source>
        <strain evidence="6">Expedition CK06-06</strain>
    </source>
</reference>
<keyword evidence="5" id="KW-0378">Hydrolase</keyword>
<dbReference type="SUPFAM" id="SSF101821">
    <property type="entry name" value="Aminopeptidase/glucanase lid domain"/>
    <property type="match status" value="1"/>
</dbReference>
<proteinExistence type="inferred from homology"/>
<dbReference type="InterPro" id="IPR008007">
    <property type="entry name" value="Peptidase_M42"/>
</dbReference>
<dbReference type="InterPro" id="IPR023367">
    <property type="entry name" value="Peptidase_M42_dom2"/>
</dbReference>
<organism evidence="6">
    <name type="scientific">marine sediment metagenome</name>
    <dbReference type="NCBI Taxonomy" id="412755"/>
    <lineage>
        <taxon>unclassified sequences</taxon>
        <taxon>metagenomes</taxon>
        <taxon>ecological metagenomes</taxon>
    </lineage>
</organism>
<evidence type="ECO:0000256" key="2">
    <source>
        <dbReference type="ARBA" id="ARBA00022438"/>
    </source>
</evidence>
<dbReference type="GO" id="GO:0046872">
    <property type="term" value="F:metal ion binding"/>
    <property type="evidence" value="ECO:0007669"/>
    <property type="project" value="UniProtKB-KW"/>
</dbReference>
<gene>
    <name evidence="6" type="ORF">S01H1_52952</name>
</gene>
<evidence type="ECO:0000313" key="6">
    <source>
        <dbReference type="EMBL" id="GAG20225.1"/>
    </source>
</evidence>
<dbReference type="GO" id="GO:0006508">
    <property type="term" value="P:proteolysis"/>
    <property type="evidence" value="ECO:0007669"/>
    <property type="project" value="UniProtKB-KW"/>
</dbReference>
<keyword evidence="4" id="KW-0479">Metal-binding</keyword>
<keyword evidence="2" id="KW-0031">Aminopeptidase</keyword>
<dbReference type="SUPFAM" id="SSF53187">
    <property type="entry name" value="Zn-dependent exopeptidases"/>
    <property type="match status" value="1"/>
</dbReference>
<dbReference type="Gene3D" id="2.40.30.40">
    <property type="entry name" value="Peptidase M42, domain 2"/>
    <property type="match status" value="1"/>
</dbReference>
<feature type="non-terminal residue" evidence="6">
    <location>
        <position position="159"/>
    </location>
</feature>
<dbReference type="InterPro" id="IPR051464">
    <property type="entry name" value="Peptidase_M42_aminopept"/>
</dbReference>
<name>X0VPQ9_9ZZZZ</name>